<name>A0AAE2CN22_9LAMI</name>
<sequence>MGFTIDGPRKRHALRNLGDSLKLGDTDCSPILQAANGECKGDEWILQARDTFWSAPQPEILSPHTASPLKLLKSRSYSAIYVPETSSAAGSVTQTASGETSFY</sequence>
<accession>A0AAE2CN22</accession>
<keyword evidence="2" id="KW-1185">Reference proteome</keyword>
<protein>
    <submittedName>
        <fullName evidence="1">Uncharacterized protein</fullName>
    </submittedName>
</protein>
<dbReference type="Proteomes" id="UP001293254">
    <property type="component" value="Unassembled WGS sequence"/>
</dbReference>
<evidence type="ECO:0000313" key="1">
    <source>
        <dbReference type="EMBL" id="KAK4428180.1"/>
    </source>
</evidence>
<evidence type="ECO:0000313" key="2">
    <source>
        <dbReference type="Proteomes" id="UP001293254"/>
    </source>
</evidence>
<reference evidence="1" key="1">
    <citation type="submission" date="2020-06" db="EMBL/GenBank/DDBJ databases">
        <authorList>
            <person name="Li T."/>
            <person name="Hu X."/>
            <person name="Zhang T."/>
            <person name="Song X."/>
            <person name="Zhang H."/>
            <person name="Dai N."/>
            <person name="Sheng W."/>
            <person name="Hou X."/>
            <person name="Wei L."/>
        </authorList>
    </citation>
    <scope>NUCLEOTIDE SEQUENCE</scope>
    <source>
        <strain evidence="1">3651</strain>
        <tissue evidence="1">Leaf</tissue>
    </source>
</reference>
<dbReference type="EMBL" id="JACGWO010000005">
    <property type="protein sequence ID" value="KAK4428180.1"/>
    <property type="molecule type" value="Genomic_DNA"/>
</dbReference>
<comment type="caution">
    <text evidence="1">The sequence shown here is derived from an EMBL/GenBank/DDBJ whole genome shotgun (WGS) entry which is preliminary data.</text>
</comment>
<proteinExistence type="predicted"/>
<gene>
    <name evidence="1" type="ORF">Salat_1587000</name>
</gene>
<reference evidence="1" key="2">
    <citation type="journal article" date="2024" name="Plant">
        <title>Genomic evolution and insights into agronomic trait innovations of Sesamum species.</title>
        <authorList>
            <person name="Miao H."/>
            <person name="Wang L."/>
            <person name="Qu L."/>
            <person name="Liu H."/>
            <person name="Sun Y."/>
            <person name="Le M."/>
            <person name="Wang Q."/>
            <person name="Wei S."/>
            <person name="Zheng Y."/>
            <person name="Lin W."/>
            <person name="Duan Y."/>
            <person name="Cao H."/>
            <person name="Xiong S."/>
            <person name="Wang X."/>
            <person name="Wei L."/>
            <person name="Li C."/>
            <person name="Ma Q."/>
            <person name="Ju M."/>
            <person name="Zhao R."/>
            <person name="Li G."/>
            <person name="Mu C."/>
            <person name="Tian Q."/>
            <person name="Mei H."/>
            <person name="Zhang T."/>
            <person name="Gao T."/>
            <person name="Zhang H."/>
        </authorList>
    </citation>
    <scope>NUCLEOTIDE SEQUENCE</scope>
    <source>
        <strain evidence="1">3651</strain>
    </source>
</reference>
<organism evidence="1 2">
    <name type="scientific">Sesamum alatum</name>
    <dbReference type="NCBI Taxonomy" id="300844"/>
    <lineage>
        <taxon>Eukaryota</taxon>
        <taxon>Viridiplantae</taxon>
        <taxon>Streptophyta</taxon>
        <taxon>Embryophyta</taxon>
        <taxon>Tracheophyta</taxon>
        <taxon>Spermatophyta</taxon>
        <taxon>Magnoliopsida</taxon>
        <taxon>eudicotyledons</taxon>
        <taxon>Gunneridae</taxon>
        <taxon>Pentapetalae</taxon>
        <taxon>asterids</taxon>
        <taxon>lamiids</taxon>
        <taxon>Lamiales</taxon>
        <taxon>Pedaliaceae</taxon>
        <taxon>Sesamum</taxon>
    </lineage>
</organism>
<dbReference type="AlphaFoldDB" id="A0AAE2CN22"/>